<accession>V4QNP5</accession>
<comment type="caution">
    <text evidence="1">The sequence shown here is derived from an EMBL/GenBank/DDBJ whole genome shotgun (WGS) entry which is preliminary data.</text>
</comment>
<evidence type="ECO:0000313" key="1">
    <source>
        <dbReference type="EMBL" id="ESR01509.1"/>
    </source>
</evidence>
<dbReference type="EMBL" id="AOFQ01000001">
    <property type="protein sequence ID" value="ESR01509.1"/>
    <property type="molecule type" value="Genomic_DNA"/>
</dbReference>
<gene>
    <name evidence="1" type="ORF">F753_00075</name>
</gene>
<dbReference type="Proteomes" id="UP000017822">
    <property type="component" value="Unassembled WGS sequence"/>
</dbReference>
<proteinExistence type="predicted"/>
<evidence type="ECO:0000313" key="2">
    <source>
        <dbReference type="Proteomes" id="UP000017822"/>
    </source>
</evidence>
<dbReference type="PATRIC" id="fig|1263865.4.peg.16"/>
<sequence length="362" mass="41546">MVDVEIWFAQKTELSWFLRSNAKIQRFLIYRKAALSEADFFNKIGQKPTLEFFTLTLRSDFESMKAVQWTVFIDMLGFKKLNSSVTTDDQAQDLIKFMTSNRDELVQLEARVEQGYKKDTVFNFYEWYEVKSAFISDSIVVTFKPKDVAREKNADKVLMHSANALMIIAMRLGALMHKCLVEKEITFRGGISTEYCDISENFAVGAGLSSAAEAEGRATHARLALAEDVVRNAKLVKQIRALFKLMYGDSEFLVKEAGVTYVNTLDLMLAAADMRSPSVARAISTQAGRHAVIGAREQIEVFLEAQRALVIKSIRKMYAAYRKDYADADRRKSYRRVLQKYFWLRRYHNAAAKKRQFQAFKI</sequence>
<reference evidence="1 2" key="1">
    <citation type="submission" date="2013-07" db="EMBL/GenBank/DDBJ databases">
        <authorList>
            <person name="Schaap P.J."/>
            <person name="Mehboob F."/>
            <person name="Oosterkamp M.J."/>
            <person name="de Vos W.M."/>
            <person name="Stams A.J.M."/>
            <person name="Koehorst J.J."/>
        </authorList>
    </citation>
    <scope>NUCLEOTIDE SEQUENCE [LARGE SCALE GENOMIC DNA]</scope>
    <source>
        <strain evidence="1 2">AW-1</strain>
    </source>
</reference>
<organism evidence="1 2">
    <name type="scientific">Stutzerimonas chloritidismutans AW-1</name>
    <dbReference type="NCBI Taxonomy" id="1263865"/>
    <lineage>
        <taxon>Bacteria</taxon>
        <taxon>Pseudomonadati</taxon>
        <taxon>Pseudomonadota</taxon>
        <taxon>Gammaproteobacteria</taxon>
        <taxon>Pseudomonadales</taxon>
        <taxon>Pseudomonadaceae</taxon>
        <taxon>Stutzerimonas</taxon>
    </lineage>
</organism>
<dbReference type="AlphaFoldDB" id="V4QNP5"/>
<name>V4QNP5_STUCH</name>
<protein>
    <submittedName>
        <fullName evidence="1">Uncharacterized protein</fullName>
    </submittedName>
</protein>